<dbReference type="EMBL" id="JNVM01000031">
    <property type="protein sequence ID" value="KEQ22863.1"/>
    <property type="molecule type" value="Genomic_DNA"/>
</dbReference>
<dbReference type="Proteomes" id="UP000028123">
    <property type="component" value="Unassembled WGS sequence"/>
</dbReference>
<reference evidence="1 2" key="1">
    <citation type="submission" date="2014-06" db="EMBL/GenBank/DDBJ databases">
        <title>Draft genome sequence of Paenibacillus sp. MSt1.</title>
        <authorList>
            <person name="Aw Y.K."/>
            <person name="Ong K.S."/>
            <person name="Gan H.M."/>
            <person name="Lee S.M."/>
        </authorList>
    </citation>
    <scope>NUCLEOTIDE SEQUENCE [LARGE SCALE GENOMIC DNA]</scope>
    <source>
        <strain evidence="1 2">MSt1</strain>
    </source>
</reference>
<organism evidence="1 2">
    <name type="scientific">Paenibacillus tyrfis</name>
    <dbReference type="NCBI Taxonomy" id="1501230"/>
    <lineage>
        <taxon>Bacteria</taxon>
        <taxon>Bacillati</taxon>
        <taxon>Bacillota</taxon>
        <taxon>Bacilli</taxon>
        <taxon>Bacillales</taxon>
        <taxon>Paenibacillaceae</taxon>
        <taxon>Paenibacillus</taxon>
    </lineage>
</organism>
<protein>
    <recommendedName>
        <fullName evidence="3">ArpU family transcriptional regulator</fullName>
    </recommendedName>
</protein>
<dbReference type="AlphaFoldDB" id="A0A081NWP0"/>
<dbReference type="eggNOG" id="ENOG50305TS">
    <property type="taxonomic scope" value="Bacteria"/>
</dbReference>
<comment type="caution">
    <text evidence="1">The sequence shown here is derived from an EMBL/GenBank/DDBJ whole genome shotgun (WGS) entry which is preliminary data.</text>
</comment>
<evidence type="ECO:0000313" key="1">
    <source>
        <dbReference type="EMBL" id="KEQ22863.1"/>
    </source>
</evidence>
<evidence type="ECO:0000313" key="2">
    <source>
        <dbReference type="Proteomes" id="UP000028123"/>
    </source>
</evidence>
<gene>
    <name evidence="1" type="ORF">ET33_21180</name>
</gene>
<evidence type="ECO:0008006" key="3">
    <source>
        <dbReference type="Google" id="ProtNLM"/>
    </source>
</evidence>
<sequence length="124" mass="14301">MSVLCMEELFPEASPVEIKRTKAYLEQYKEKKQKVAFFERNPPETDKQKSRQAVLIKFTSLVERAVGEILQSDVKAVIEYRFIKGNSRAATIIKFSGWDYCDKTIDRKITEGITSVANTLLYLE</sequence>
<name>A0A081NWP0_9BACL</name>
<dbReference type="OrthoDB" id="2616749at2"/>
<accession>A0A081NWP0</accession>
<proteinExistence type="predicted"/>
<keyword evidence="2" id="KW-1185">Reference proteome</keyword>